<organism evidence="1">
    <name type="scientific">Rhizophora mucronata</name>
    <name type="common">Asiatic mangrove</name>
    <dbReference type="NCBI Taxonomy" id="61149"/>
    <lineage>
        <taxon>Eukaryota</taxon>
        <taxon>Viridiplantae</taxon>
        <taxon>Streptophyta</taxon>
        <taxon>Embryophyta</taxon>
        <taxon>Tracheophyta</taxon>
        <taxon>Spermatophyta</taxon>
        <taxon>Magnoliopsida</taxon>
        <taxon>eudicotyledons</taxon>
        <taxon>Gunneridae</taxon>
        <taxon>Pentapetalae</taxon>
        <taxon>rosids</taxon>
        <taxon>fabids</taxon>
        <taxon>Malpighiales</taxon>
        <taxon>Rhizophoraceae</taxon>
        <taxon>Rhizophora</taxon>
    </lineage>
</organism>
<protein>
    <submittedName>
        <fullName evidence="1">Uncharacterized protein</fullName>
    </submittedName>
</protein>
<accession>A0A2P2MTB9</accession>
<evidence type="ECO:0000313" key="1">
    <source>
        <dbReference type="EMBL" id="MBX33441.1"/>
    </source>
</evidence>
<dbReference type="AlphaFoldDB" id="A0A2P2MTB9"/>
<reference evidence="1" key="1">
    <citation type="submission" date="2018-02" db="EMBL/GenBank/DDBJ databases">
        <title>Rhizophora mucronata_Transcriptome.</title>
        <authorList>
            <person name="Meera S.P."/>
            <person name="Sreeshan A."/>
            <person name="Augustine A."/>
        </authorList>
    </citation>
    <scope>NUCLEOTIDE SEQUENCE</scope>
    <source>
        <tissue evidence="1">Leaf</tissue>
    </source>
</reference>
<dbReference type="EMBL" id="GGEC01052957">
    <property type="protein sequence ID" value="MBX33441.1"/>
    <property type="molecule type" value="Transcribed_RNA"/>
</dbReference>
<name>A0A2P2MTB9_RHIMU</name>
<proteinExistence type="predicted"/>
<sequence length="64" mass="7509">MQFGFSFIKKTTAAASLSSHMKIQKKKIFFLGSNFISGLVRRHKSNYLRPFEGPIFLFFYFGFF</sequence>